<dbReference type="SUPFAM" id="SSF48498">
    <property type="entry name" value="Tetracyclin repressor-like, C-terminal domain"/>
    <property type="match status" value="1"/>
</dbReference>
<dbReference type="GO" id="GO:0000976">
    <property type="term" value="F:transcription cis-regulatory region binding"/>
    <property type="evidence" value="ECO:0007669"/>
    <property type="project" value="TreeGrafter"/>
</dbReference>
<keyword evidence="1" id="KW-0238">DNA-binding</keyword>
<protein>
    <submittedName>
        <fullName evidence="3">Unannotated protein</fullName>
    </submittedName>
</protein>
<dbReference type="InterPro" id="IPR009057">
    <property type="entry name" value="Homeodomain-like_sf"/>
</dbReference>
<accession>A0A6J6CW32</accession>
<dbReference type="Pfam" id="PF00440">
    <property type="entry name" value="TetR_N"/>
    <property type="match status" value="1"/>
</dbReference>
<dbReference type="InterPro" id="IPR036271">
    <property type="entry name" value="Tet_transcr_reg_TetR-rel_C_sf"/>
</dbReference>
<name>A0A6J6CW32_9ZZZZ</name>
<dbReference type="InterPro" id="IPR050109">
    <property type="entry name" value="HTH-type_TetR-like_transc_reg"/>
</dbReference>
<dbReference type="InterPro" id="IPR001647">
    <property type="entry name" value="HTH_TetR"/>
</dbReference>
<dbReference type="AlphaFoldDB" id="A0A6J6CW32"/>
<sequence>MVDDNRARILELAVAAIDSGGESAVRVHHIVNEVGVTPPVLYYHFGSRDGLVIAAQIERYSRQTEADITAIGRAVARCESSDDLREVLVITWTRSLAERSESRWRRTNVLGSAHARPELEAAVANAQDRIVEGLVEILEPCRKKGWLRSGIDLTSAVVWHHSIMIGRVHIEHGVKLGDPNEWDRLTLEAVQHAFFGS</sequence>
<dbReference type="PANTHER" id="PTHR30055">
    <property type="entry name" value="HTH-TYPE TRANSCRIPTIONAL REGULATOR RUTR"/>
    <property type="match status" value="1"/>
</dbReference>
<dbReference type="PANTHER" id="PTHR30055:SF223">
    <property type="entry name" value="HTH-TYPE TRANSCRIPTIONAL REGULATOR UIDR"/>
    <property type="match status" value="1"/>
</dbReference>
<dbReference type="SUPFAM" id="SSF46689">
    <property type="entry name" value="Homeodomain-like"/>
    <property type="match status" value="1"/>
</dbReference>
<feature type="domain" description="HTH tetR-type" evidence="2">
    <location>
        <begin position="3"/>
        <end position="63"/>
    </location>
</feature>
<organism evidence="3">
    <name type="scientific">freshwater metagenome</name>
    <dbReference type="NCBI Taxonomy" id="449393"/>
    <lineage>
        <taxon>unclassified sequences</taxon>
        <taxon>metagenomes</taxon>
        <taxon>ecological metagenomes</taxon>
    </lineage>
</organism>
<dbReference type="Gene3D" id="1.10.357.10">
    <property type="entry name" value="Tetracycline Repressor, domain 2"/>
    <property type="match status" value="1"/>
</dbReference>
<proteinExistence type="predicted"/>
<dbReference type="PROSITE" id="PS50977">
    <property type="entry name" value="HTH_TETR_2"/>
    <property type="match status" value="1"/>
</dbReference>
<gene>
    <name evidence="3" type="ORF">UFOPK1603_00123</name>
</gene>
<evidence type="ECO:0000259" key="2">
    <source>
        <dbReference type="PROSITE" id="PS50977"/>
    </source>
</evidence>
<evidence type="ECO:0000256" key="1">
    <source>
        <dbReference type="ARBA" id="ARBA00023125"/>
    </source>
</evidence>
<reference evidence="3" key="1">
    <citation type="submission" date="2020-05" db="EMBL/GenBank/DDBJ databases">
        <authorList>
            <person name="Chiriac C."/>
            <person name="Salcher M."/>
            <person name="Ghai R."/>
            <person name="Kavagutti S V."/>
        </authorList>
    </citation>
    <scope>NUCLEOTIDE SEQUENCE</scope>
</reference>
<dbReference type="GO" id="GO:0003700">
    <property type="term" value="F:DNA-binding transcription factor activity"/>
    <property type="evidence" value="ECO:0007669"/>
    <property type="project" value="TreeGrafter"/>
</dbReference>
<evidence type="ECO:0000313" key="3">
    <source>
        <dbReference type="EMBL" id="CAB4554629.1"/>
    </source>
</evidence>
<dbReference type="EMBL" id="CAEZTG010000006">
    <property type="protein sequence ID" value="CAB4554629.1"/>
    <property type="molecule type" value="Genomic_DNA"/>
</dbReference>